<gene>
    <name evidence="1" type="ORF">NM208_g10015</name>
</gene>
<dbReference type="Proteomes" id="UP001148629">
    <property type="component" value="Unassembled WGS sequence"/>
</dbReference>
<comment type="caution">
    <text evidence="1">The sequence shown here is derived from an EMBL/GenBank/DDBJ whole genome shotgun (WGS) entry which is preliminary data.</text>
</comment>
<name>A0ACC1RZN6_9HYPO</name>
<proteinExistence type="predicted"/>
<reference evidence="1" key="1">
    <citation type="submission" date="2022-08" db="EMBL/GenBank/DDBJ databases">
        <title>Genome Sequence of Fusarium decemcellulare.</title>
        <authorList>
            <person name="Buettner E."/>
        </authorList>
    </citation>
    <scope>NUCLEOTIDE SEQUENCE</scope>
    <source>
        <strain evidence="1">Babe19</strain>
    </source>
</reference>
<evidence type="ECO:0000313" key="1">
    <source>
        <dbReference type="EMBL" id="KAJ3528856.1"/>
    </source>
</evidence>
<protein>
    <submittedName>
        <fullName evidence="1">Uncharacterized protein</fullName>
    </submittedName>
</protein>
<keyword evidence="2" id="KW-1185">Reference proteome</keyword>
<accession>A0ACC1RZN6</accession>
<dbReference type="EMBL" id="JANRMS010001359">
    <property type="protein sequence ID" value="KAJ3528856.1"/>
    <property type="molecule type" value="Genomic_DNA"/>
</dbReference>
<evidence type="ECO:0000313" key="2">
    <source>
        <dbReference type="Proteomes" id="UP001148629"/>
    </source>
</evidence>
<organism evidence="1 2">
    <name type="scientific">Fusarium decemcellulare</name>
    <dbReference type="NCBI Taxonomy" id="57161"/>
    <lineage>
        <taxon>Eukaryota</taxon>
        <taxon>Fungi</taxon>
        <taxon>Dikarya</taxon>
        <taxon>Ascomycota</taxon>
        <taxon>Pezizomycotina</taxon>
        <taxon>Sordariomycetes</taxon>
        <taxon>Hypocreomycetidae</taxon>
        <taxon>Hypocreales</taxon>
        <taxon>Nectriaceae</taxon>
        <taxon>Fusarium</taxon>
        <taxon>Fusarium decemcellulare species complex</taxon>
    </lineage>
</organism>
<sequence length="462" mass="49201">MSKYESRFFINGELVSPVQAKTFPLSNPATGDALGDIPIAQKDDINNAVAAAEKAQLEWAKVPARRRSAIVRQFAAIMDKNKHRLSELDAVCMGKPLHGGLEDIQEAVDISNYFAGLVEIAGGETSLNSPDSLCVSMRQPFGVVASIIPWNFPSMIWCHDVIPAAGAGNAVILKTSEKSPLSGVLLAQLAFEAGFPAGVINVVSGPGETGALLSAHMKIRRISFTGSARAGRAIMEAAARSNLKAVSLELGGKSPLIVFDDADLEKTSAAAVASITTNSGQICTASSRVAWGAFDLETHWQSETQMGPQADRKQADAVASFLEVGGQDGTALVGGKRATDQGENYIQPTIFTNLSDQSKLNVEEIFGPVQVLHEFETEEEAVRRANDTEYGLYASVFTKDINRALRVARALEAGNVGVNTTSPDGAYELPFGGFKGSGIGRQKGSNSVLDWTEVKSVYIKHE</sequence>